<evidence type="ECO:0000256" key="6">
    <source>
        <dbReference type="ARBA" id="ARBA00023288"/>
    </source>
</evidence>
<feature type="signal peptide" evidence="8">
    <location>
        <begin position="1"/>
        <end position="18"/>
    </location>
</feature>
<comment type="caution">
    <text evidence="9">The sequence shown here is derived from an EMBL/GenBank/DDBJ whole genome shotgun (WGS) entry which is preliminary data.</text>
</comment>
<dbReference type="AlphaFoldDB" id="A0A4R8G0R1"/>
<proteinExistence type="predicted"/>
<gene>
    <name evidence="9" type="ORF">DFO67_10911</name>
</gene>
<feature type="chain" id="PRO_5020594244" evidence="8">
    <location>
        <begin position="19"/>
        <end position="69"/>
    </location>
</feature>
<comment type="subcellular location">
    <subcellularLocation>
        <location evidence="1">Cell outer membrane</location>
        <topology evidence="1">Lipid-anchor</topology>
    </subcellularLocation>
</comment>
<organism evidence="9 10">
    <name type="scientific">Modicisalibacter xianhensis</name>
    <dbReference type="NCBI Taxonomy" id="442341"/>
    <lineage>
        <taxon>Bacteria</taxon>
        <taxon>Pseudomonadati</taxon>
        <taxon>Pseudomonadota</taxon>
        <taxon>Gammaproteobacteria</taxon>
        <taxon>Oceanospirillales</taxon>
        <taxon>Halomonadaceae</taxon>
        <taxon>Modicisalibacter</taxon>
    </lineage>
</organism>
<evidence type="ECO:0000256" key="2">
    <source>
        <dbReference type="ARBA" id="ARBA00022729"/>
    </source>
</evidence>
<keyword evidence="4" id="KW-0564">Palmitate</keyword>
<evidence type="ECO:0000313" key="10">
    <source>
        <dbReference type="Proteomes" id="UP000294489"/>
    </source>
</evidence>
<evidence type="ECO:0000256" key="4">
    <source>
        <dbReference type="ARBA" id="ARBA00023139"/>
    </source>
</evidence>
<evidence type="ECO:0000256" key="5">
    <source>
        <dbReference type="ARBA" id="ARBA00023237"/>
    </source>
</evidence>
<dbReference type="GO" id="GO:0009279">
    <property type="term" value="C:cell outer membrane"/>
    <property type="evidence" value="ECO:0007669"/>
    <property type="project" value="UniProtKB-SubCell"/>
</dbReference>
<reference evidence="9 10" key="1">
    <citation type="submission" date="2019-03" db="EMBL/GenBank/DDBJ databases">
        <title>Freshwater and sediment microbial communities from various areas in North America, analyzing microbe dynamics in response to fracking.</title>
        <authorList>
            <person name="Lamendella R."/>
        </authorList>
    </citation>
    <scope>NUCLEOTIDE SEQUENCE [LARGE SCALE GENOMIC DNA]</scope>
    <source>
        <strain evidence="9 10">6_TX</strain>
    </source>
</reference>
<evidence type="ECO:0000256" key="7">
    <source>
        <dbReference type="SAM" id="MobiDB-lite"/>
    </source>
</evidence>
<keyword evidence="3" id="KW-0472">Membrane</keyword>
<dbReference type="PROSITE" id="PS51257">
    <property type="entry name" value="PROKAR_LIPOPROTEIN"/>
    <property type="match status" value="1"/>
</dbReference>
<accession>A0A4R8G0R1</accession>
<keyword evidence="5" id="KW-0998">Cell outer membrane</keyword>
<dbReference type="InterPro" id="IPR032831">
    <property type="entry name" value="LptM_cons"/>
</dbReference>
<keyword evidence="6 9" id="KW-0449">Lipoprotein</keyword>
<dbReference type="NCBIfam" id="NF047847">
    <property type="entry name" value="SS_mature_LptM"/>
    <property type="match status" value="1"/>
</dbReference>
<keyword evidence="2 8" id="KW-0732">Signal</keyword>
<dbReference type="Proteomes" id="UP000294489">
    <property type="component" value="Unassembled WGS sequence"/>
</dbReference>
<feature type="compositionally biased region" description="Acidic residues" evidence="7">
    <location>
        <begin position="47"/>
        <end position="59"/>
    </location>
</feature>
<feature type="region of interest" description="Disordered" evidence="7">
    <location>
        <begin position="25"/>
        <end position="69"/>
    </location>
</feature>
<evidence type="ECO:0000256" key="1">
    <source>
        <dbReference type="ARBA" id="ARBA00004459"/>
    </source>
</evidence>
<sequence>MRSRSVLAGLLLALTLLAGCGQKGPLYLPGDEQAAETYDPTGAAYDEQPDADQDNDTDAGDASSSGVRE</sequence>
<dbReference type="Pfam" id="PF13627">
    <property type="entry name" value="LptM_cons"/>
    <property type="match status" value="1"/>
</dbReference>
<evidence type="ECO:0000313" key="9">
    <source>
        <dbReference type="EMBL" id="TDX28632.1"/>
    </source>
</evidence>
<evidence type="ECO:0000256" key="3">
    <source>
        <dbReference type="ARBA" id="ARBA00023136"/>
    </source>
</evidence>
<name>A0A4R8G0R1_9GAMM</name>
<dbReference type="EMBL" id="SOEC01000009">
    <property type="protein sequence ID" value="TDX28632.1"/>
    <property type="molecule type" value="Genomic_DNA"/>
</dbReference>
<protein>
    <submittedName>
        <fullName evidence="9">Putative lipoprotein</fullName>
    </submittedName>
</protein>
<evidence type="ECO:0000256" key="8">
    <source>
        <dbReference type="SAM" id="SignalP"/>
    </source>
</evidence>